<dbReference type="Pfam" id="PF00328">
    <property type="entry name" value="His_Phos_2"/>
    <property type="match status" value="1"/>
</dbReference>
<evidence type="ECO:0000256" key="6">
    <source>
        <dbReference type="ARBA" id="ARBA00022729"/>
    </source>
</evidence>
<dbReference type="EMBL" id="JAAAHW010008381">
    <property type="protein sequence ID" value="KAF9944436.1"/>
    <property type="molecule type" value="Genomic_DNA"/>
</dbReference>
<keyword evidence="6" id="KW-0732">Signal</keyword>
<comment type="catalytic activity">
    <reaction evidence="13">
        <text>(2R)-2,3-bisphosphoglycerate + H2O = (2R)-2-phosphoglycerate + phosphate</text>
        <dbReference type="Rhea" id="RHEA:27381"/>
        <dbReference type="ChEBI" id="CHEBI:15377"/>
        <dbReference type="ChEBI" id="CHEBI:43474"/>
        <dbReference type="ChEBI" id="CHEBI:58248"/>
        <dbReference type="ChEBI" id="CHEBI:58289"/>
        <dbReference type="EC" id="3.1.3.80"/>
    </reaction>
    <physiologicalReaction direction="left-to-right" evidence="13">
        <dbReference type="Rhea" id="RHEA:27382"/>
    </physiologicalReaction>
</comment>
<gene>
    <name evidence="14" type="ORF">BGZ65_012056</name>
</gene>
<keyword evidence="8" id="KW-0472">Membrane</keyword>
<dbReference type="GO" id="GO:0034417">
    <property type="term" value="F:bisphosphoglycerate 3-phosphatase activity"/>
    <property type="evidence" value="ECO:0007669"/>
    <property type="project" value="UniProtKB-EC"/>
</dbReference>
<evidence type="ECO:0000256" key="10">
    <source>
        <dbReference type="ARBA" id="ARBA00043668"/>
    </source>
</evidence>
<dbReference type="GO" id="GO:0003993">
    <property type="term" value="F:acid phosphatase activity"/>
    <property type="evidence" value="ECO:0007669"/>
    <property type="project" value="TreeGrafter"/>
</dbReference>
<dbReference type="OrthoDB" id="6509975at2759"/>
<evidence type="ECO:0000256" key="8">
    <source>
        <dbReference type="ARBA" id="ARBA00023136"/>
    </source>
</evidence>
<dbReference type="InterPro" id="IPR029033">
    <property type="entry name" value="His_PPase_superfam"/>
</dbReference>
<evidence type="ECO:0000256" key="7">
    <source>
        <dbReference type="ARBA" id="ARBA00022801"/>
    </source>
</evidence>
<organism evidence="14 15">
    <name type="scientific">Modicella reniformis</name>
    <dbReference type="NCBI Taxonomy" id="1440133"/>
    <lineage>
        <taxon>Eukaryota</taxon>
        <taxon>Fungi</taxon>
        <taxon>Fungi incertae sedis</taxon>
        <taxon>Mucoromycota</taxon>
        <taxon>Mortierellomycotina</taxon>
        <taxon>Mortierellomycetes</taxon>
        <taxon>Mortierellales</taxon>
        <taxon>Mortierellaceae</taxon>
        <taxon>Modicella</taxon>
    </lineage>
</organism>
<comment type="similarity">
    <text evidence="2">Belongs to the histidine acid phosphatase family. MINPP1 subfamily.</text>
</comment>
<proteinExistence type="inferred from homology"/>
<name>A0A9P6IQM7_9FUNG</name>
<accession>A0A9P6IQM7</accession>
<evidence type="ECO:0000256" key="5">
    <source>
        <dbReference type="ARBA" id="ARBA00018097"/>
    </source>
</evidence>
<dbReference type="InterPro" id="IPR000560">
    <property type="entry name" value="His_Pase_clade-2"/>
</dbReference>
<dbReference type="Proteomes" id="UP000749646">
    <property type="component" value="Unassembled WGS sequence"/>
</dbReference>
<dbReference type="Gene3D" id="3.40.50.1240">
    <property type="entry name" value="Phosphoglycerate mutase-like"/>
    <property type="match status" value="1"/>
</dbReference>
<dbReference type="PANTHER" id="PTHR20963:SF8">
    <property type="entry name" value="MULTIPLE INOSITOL POLYPHOSPHATE PHOSPHATASE 1"/>
    <property type="match status" value="1"/>
</dbReference>
<keyword evidence="15" id="KW-1185">Reference proteome</keyword>
<evidence type="ECO:0000256" key="13">
    <source>
        <dbReference type="ARBA" id="ARBA00043832"/>
    </source>
</evidence>
<comment type="catalytic activity">
    <reaction evidence="12">
        <text>1D-myo-inositol hexakisphosphate + H2O = 1D-myo-inositol 1,2,4,5,6-pentakisphosphate + phosphate</text>
        <dbReference type="Rhea" id="RHEA:16989"/>
        <dbReference type="ChEBI" id="CHEBI:15377"/>
        <dbReference type="ChEBI" id="CHEBI:43474"/>
        <dbReference type="ChEBI" id="CHEBI:57798"/>
        <dbReference type="ChEBI" id="CHEBI:58130"/>
        <dbReference type="EC" id="3.1.3.62"/>
    </reaction>
    <physiologicalReaction direction="left-to-right" evidence="12">
        <dbReference type="Rhea" id="RHEA:16990"/>
    </physiologicalReaction>
</comment>
<evidence type="ECO:0000256" key="12">
    <source>
        <dbReference type="ARBA" id="ARBA00043691"/>
    </source>
</evidence>
<dbReference type="EC" id="3.1.3.62" evidence="4"/>
<evidence type="ECO:0000256" key="9">
    <source>
        <dbReference type="ARBA" id="ARBA00031642"/>
    </source>
</evidence>
<comment type="subcellular location">
    <subcellularLocation>
        <location evidence="1">Membrane</location>
    </subcellularLocation>
</comment>
<evidence type="ECO:0000256" key="3">
    <source>
        <dbReference type="ARBA" id="ARBA00012976"/>
    </source>
</evidence>
<feature type="non-terminal residue" evidence="14">
    <location>
        <position position="1"/>
    </location>
</feature>
<evidence type="ECO:0000313" key="14">
    <source>
        <dbReference type="EMBL" id="KAF9944436.1"/>
    </source>
</evidence>
<dbReference type="PANTHER" id="PTHR20963">
    <property type="entry name" value="MULTIPLE INOSITOL POLYPHOSPHATE PHOSPHATASE-RELATED"/>
    <property type="match status" value="1"/>
</dbReference>
<evidence type="ECO:0000256" key="4">
    <source>
        <dbReference type="ARBA" id="ARBA00013040"/>
    </source>
</evidence>
<dbReference type="EC" id="3.1.3.80" evidence="3"/>
<reference evidence="14" key="1">
    <citation type="journal article" date="2020" name="Fungal Divers.">
        <title>Resolving the Mortierellaceae phylogeny through synthesis of multi-gene phylogenetics and phylogenomics.</title>
        <authorList>
            <person name="Vandepol N."/>
            <person name="Liber J."/>
            <person name="Desiro A."/>
            <person name="Na H."/>
            <person name="Kennedy M."/>
            <person name="Barry K."/>
            <person name="Grigoriev I.V."/>
            <person name="Miller A.N."/>
            <person name="O'Donnell K."/>
            <person name="Stajich J.E."/>
            <person name="Bonito G."/>
        </authorList>
    </citation>
    <scope>NUCLEOTIDE SEQUENCE</scope>
    <source>
        <strain evidence="14">MES-2147</strain>
    </source>
</reference>
<dbReference type="AlphaFoldDB" id="A0A9P6IQM7"/>
<evidence type="ECO:0000256" key="2">
    <source>
        <dbReference type="ARBA" id="ARBA00008422"/>
    </source>
</evidence>
<dbReference type="GO" id="GO:0016020">
    <property type="term" value="C:membrane"/>
    <property type="evidence" value="ECO:0007669"/>
    <property type="project" value="UniProtKB-SubCell"/>
</dbReference>
<protein>
    <recommendedName>
        <fullName evidence="5">Multiple inositol polyphosphate phosphatase 1</fullName>
        <ecNumber evidence="4">3.1.3.62</ecNumber>
        <ecNumber evidence="3">3.1.3.80</ecNumber>
    </recommendedName>
    <alternativeName>
        <fullName evidence="9">2,3-bisphosphoglycerate 3-phosphatase</fullName>
    </alternativeName>
</protein>
<comment type="caution">
    <text evidence="14">The sequence shown here is derived from an EMBL/GenBank/DDBJ whole genome shotgun (WGS) entry which is preliminary data.</text>
</comment>
<dbReference type="SUPFAM" id="SSF53254">
    <property type="entry name" value="Phosphoglycerate mutase-like"/>
    <property type="match status" value="1"/>
</dbReference>
<evidence type="ECO:0000256" key="11">
    <source>
        <dbReference type="ARBA" id="ARBA00043671"/>
    </source>
</evidence>
<dbReference type="GO" id="GO:0052745">
    <property type="term" value="F:inositol phosphate phosphatase activity"/>
    <property type="evidence" value="ECO:0007669"/>
    <property type="project" value="TreeGrafter"/>
</dbReference>
<keyword evidence="7" id="KW-0378">Hydrolase</keyword>
<comment type="catalytic activity">
    <reaction evidence="10">
        <text>1D-myo-inositol 1,2,5,6-tetrakisphosphate + H2O = 1D-myo-inositol 1,2,6-trisphosphate + phosphate</text>
        <dbReference type="Rhea" id="RHEA:77119"/>
        <dbReference type="ChEBI" id="CHEBI:15377"/>
        <dbReference type="ChEBI" id="CHEBI:43474"/>
        <dbReference type="ChEBI" id="CHEBI:195535"/>
        <dbReference type="ChEBI" id="CHEBI:195537"/>
        <dbReference type="EC" id="3.1.3.62"/>
    </reaction>
    <physiologicalReaction direction="left-to-right" evidence="10">
        <dbReference type="Rhea" id="RHEA:77120"/>
    </physiologicalReaction>
</comment>
<comment type="catalytic activity">
    <reaction evidence="11">
        <text>1D-myo-inositol 1,2,4,5,6-pentakisphosphate + H2O = 1D-myo-inositol 1,2,5,6-tetrakisphosphate + phosphate</text>
        <dbReference type="Rhea" id="RHEA:77115"/>
        <dbReference type="ChEBI" id="CHEBI:15377"/>
        <dbReference type="ChEBI" id="CHEBI:43474"/>
        <dbReference type="ChEBI" id="CHEBI:57798"/>
        <dbReference type="ChEBI" id="CHEBI:195535"/>
        <dbReference type="EC" id="3.1.3.62"/>
    </reaction>
    <physiologicalReaction direction="left-to-right" evidence="11">
        <dbReference type="Rhea" id="RHEA:77116"/>
    </physiologicalReaction>
</comment>
<evidence type="ECO:0000313" key="15">
    <source>
        <dbReference type="Proteomes" id="UP000749646"/>
    </source>
</evidence>
<evidence type="ECO:0000256" key="1">
    <source>
        <dbReference type="ARBA" id="ARBA00004370"/>
    </source>
</evidence>
<sequence length="283" mass="30921">WIEGILDTPAVIRQQGLYDETFIPALAQSLSTRLQANITAEDVPVIYSTCGYEVSVYDDASTWCQMLLPAIVDDNKDIVVESKAETFVKLEISTDLREFYSTGPGIPFNAGIGCKLATSILQSIETVLSKPSAANVNTLRGQLKFGHFETIMFFSGYLGLYNQTGALKAGMTPEQYATRGFRTSIFSQLSANMALEVYRPIDNISNEPRGLIRLLVNEIPVVIPGCGNGSIFCEFSEFKSHLIRRGIDKCDFNACCGVKSCSSNLSSVVFTSNATCPSMVPIE</sequence>